<proteinExistence type="predicted"/>
<gene>
    <name evidence="1" type="ORF">EA686_25225</name>
</gene>
<organism evidence="1 2">
    <name type="scientific">Acinetobacter baumannii</name>
    <dbReference type="NCBI Taxonomy" id="470"/>
    <lineage>
        <taxon>Bacteria</taxon>
        <taxon>Pseudomonadati</taxon>
        <taxon>Pseudomonadota</taxon>
        <taxon>Gammaproteobacteria</taxon>
        <taxon>Moraxellales</taxon>
        <taxon>Moraxellaceae</taxon>
        <taxon>Acinetobacter</taxon>
        <taxon>Acinetobacter calcoaceticus/baumannii complex</taxon>
    </lineage>
</organism>
<dbReference type="InterPro" id="IPR009019">
    <property type="entry name" value="KH_sf_prok-type"/>
</dbReference>
<evidence type="ECO:0000313" key="1">
    <source>
        <dbReference type="EMBL" id="RSR30730.1"/>
    </source>
</evidence>
<comment type="caution">
    <text evidence="1">The sequence shown here is derived from an EMBL/GenBank/DDBJ whole genome shotgun (WGS) entry which is preliminary data.</text>
</comment>
<name>A0A429MIP7_ACIBA</name>
<sequence>MGQKVHPIGIRLGVVKRHNANWYANPKQYAEYLLKDLQVREFLT</sequence>
<dbReference type="InterPro" id="IPR015946">
    <property type="entry name" value="KH_dom-like_a/b"/>
</dbReference>
<feature type="non-terminal residue" evidence="1">
    <location>
        <position position="44"/>
    </location>
</feature>
<dbReference type="Proteomes" id="UP000280073">
    <property type="component" value="Unassembled WGS sequence"/>
</dbReference>
<dbReference type="GO" id="GO:0005840">
    <property type="term" value="C:ribosome"/>
    <property type="evidence" value="ECO:0007669"/>
    <property type="project" value="UniProtKB-KW"/>
</dbReference>
<keyword evidence="1" id="KW-0687">Ribonucleoprotein</keyword>
<keyword evidence="1" id="KW-0689">Ribosomal protein</keyword>
<accession>A0A429MIP7</accession>
<dbReference type="GO" id="GO:0003723">
    <property type="term" value="F:RNA binding"/>
    <property type="evidence" value="ECO:0007669"/>
    <property type="project" value="InterPro"/>
</dbReference>
<reference evidence="1 2" key="1">
    <citation type="submission" date="2018-10" db="EMBL/GenBank/DDBJ databases">
        <title>GWAS and RNA-Seq identify cryptic mechanisms of antimicrobial resistance in Acinetobacter baumannii.</title>
        <authorList>
            <person name="Sahl J.W."/>
        </authorList>
    </citation>
    <scope>NUCLEOTIDE SEQUENCE [LARGE SCALE GENOMIC DNA]</scope>
    <source>
        <strain evidence="1 2">TG28175</strain>
    </source>
</reference>
<dbReference type="AlphaFoldDB" id="A0A429MIP7"/>
<dbReference type="EMBL" id="RFDI01001996">
    <property type="protein sequence ID" value="RSR30730.1"/>
    <property type="molecule type" value="Genomic_DNA"/>
</dbReference>
<protein>
    <submittedName>
        <fullName evidence="1">30S ribosomal protein S3</fullName>
    </submittedName>
</protein>
<dbReference type="Gene3D" id="3.30.300.20">
    <property type="match status" value="1"/>
</dbReference>
<dbReference type="SUPFAM" id="SSF54814">
    <property type="entry name" value="Prokaryotic type KH domain (KH-domain type II)"/>
    <property type="match status" value="1"/>
</dbReference>
<evidence type="ECO:0000313" key="2">
    <source>
        <dbReference type="Proteomes" id="UP000280073"/>
    </source>
</evidence>